<dbReference type="STRING" id="1336337.A0A3N4K429"/>
<feature type="non-terminal residue" evidence="1">
    <location>
        <position position="1"/>
    </location>
</feature>
<evidence type="ECO:0000313" key="1">
    <source>
        <dbReference type="EMBL" id="RPB00665.1"/>
    </source>
</evidence>
<dbReference type="EMBL" id="ML120378">
    <property type="protein sequence ID" value="RPB00665.1"/>
    <property type="molecule type" value="Genomic_DNA"/>
</dbReference>
<dbReference type="AlphaFoldDB" id="A0A3N4K429"/>
<protein>
    <recommendedName>
        <fullName evidence="3">RNI-like protein</fullName>
    </recommendedName>
</protein>
<evidence type="ECO:0000313" key="2">
    <source>
        <dbReference type="Proteomes" id="UP000276215"/>
    </source>
</evidence>
<reference evidence="1 2" key="1">
    <citation type="journal article" date="2018" name="Nat. Ecol. Evol.">
        <title>Pezizomycetes genomes reveal the molecular basis of ectomycorrhizal truffle lifestyle.</title>
        <authorList>
            <person name="Murat C."/>
            <person name="Payen T."/>
            <person name="Noel B."/>
            <person name="Kuo A."/>
            <person name="Morin E."/>
            <person name="Chen J."/>
            <person name="Kohler A."/>
            <person name="Krizsan K."/>
            <person name="Balestrini R."/>
            <person name="Da Silva C."/>
            <person name="Montanini B."/>
            <person name="Hainaut M."/>
            <person name="Levati E."/>
            <person name="Barry K.W."/>
            <person name="Belfiori B."/>
            <person name="Cichocki N."/>
            <person name="Clum A."/>
            <person name="Dockter R.B."/>
            <person name="Fauchery L."/>
            <person name="Guy J."/>
            <person name="Iotti M."/>
            <person name="Le Tacon F."/>
            <person name="Lindquist E.A."/>
            <person name="Lipzen A."/>
            <person name="Malagnac F."/>
            <person name="Mello A."/>
            <person name="Molinier V."/>
            <person name="Miyauchi S."/>
            <person name="Poulain J."/>
            <person name="Riccioni C."/>
            <person name="Rubini A."/>
            <person name="Sitrit Y."/>
            <person name="Splivallo R."/>
            <person name="Traeger S."/>
            <person name="Wang M."/>
            <person name="Zifcakova L."/>
            <person name="Wipf D."/>
            <person name="Zambonelli A."/>
            <person name="Paolocci F."/>
            <person name="Nowrousian M."/>
            <person name="Ottonello S."/>
            <person name="Baldrian P."/>
            <person name="Spatafora J.W."/>
            <person name="Henrissat B."/>
            <person name="Nagy L.G."/>
            <person name="Aury J.M."/>
            <person name="Wincker P."/>
            <person name="Grigoriev I.V."/>
            <person name="Bonfante P."/>
            <person name="Martin F.M."/>
        </authorList>
    </citation>
    <scope>NUCLEOTIDE SEQUENCE [LARGE SCALE GENOMIC DNA]</scope>
    <source>
        <strain evidence="1 2">120613-1</strain>
    </source>
</reference>
<name>A0A3N4K429_9PEZI</name>
<keyword evidence="2" id="KW-1185">Reference proteome</keyword>
<proteinExistence type="predicted"/>
<dbReference type="OrthoDB" id="5380296at2759"/>
<gene>
    <name evidence="1" type="ORF">L873DRAFT_1679694</name>
</gene>
<dbReference type="Gene3D" id="3.80.10.10">
    <property type="entry name" value="Ribonuclease Inhibitor"/>
    <property type="match status" value="1"/>
</dbReference>
<dbReference type="Proteomes" id="UP000276215">
    <property type="component" value="Unassembled WGS sequence"/>
</dbReference>
<sequence length="534" mass="59268">LNCHADFHSLCLVSKYFYASAIRFLYRRLKIPLGASGKIVTPLHAVLSAQQQERLLRFAAGGKDGLVGKSGKGCGFDKDLSDCGEFVREFEVAHLVASSGEEDEEIRKEIIESAIENMSHLESFVWNTSNHQILRRTRRISTSLTRKPLLHSLSLSNILDADIPLLHLHPLHSVAFILESNFASLAHRPTPSTADYDIIRKILSTSTKTLKSLSLITRSGPQPHYEDERLLFGGGGEGGHKSAFEESPEGTEVMHLGNLESLTLVERLFTVKRSEVFTQAINFNNLRRLEILSCPGVELLLSAITACEVGELGADTEGASEKVNKIFPNLRTLGITATQSALTRFLRSFRGLRDLRYELECDPTDWTAPGGHRRQVSSREISKDLLEAIATHHGATLRKLTVTSFDQWKCIDEAGMKILAAKCQVLEKLFCCVGGFRFVSLFPVSNNRPAITHTPSSLSTLHFHGQGPLSESEARELVLKVLEQKPKLKTVGVFAGKRRARPFVFRVRPGGVLERVYVGDFLERGKLRAGEFGD</sequence>
<dbReference type="SUPFAM" id="SSF52047">
    <property type="entry name" value="RNI-like"/>
    <property type="match status" value="1"/>
</dbReference>
<dbReference type="InterPro" id="IPR032675">
    <property type="entry name" value="LRR_dom_sf"/>
</dbReference>
<evidence type="ECO:0008006" key="3">
    <source>
        <dbReference type="Google" id="ProtNLM"/>
    </source>
</evidence>
<organism evidence="1 2">
    <name type="scientific">Choiromyces venosus 120613-1</name>
    <dbReference type="NCBI Taxonomy" id="1336337"/>
    <lineage>
        <taxon>Eukaryota</taxon>
        <taxon>Fungi</taxon>
        <taxon>Dikarya</taxon>
        <taxon>Ascomycota</taxon>
        <taxon>Pezizomycotina</taxon>
        <taxon>Pezizomycetes</taxon>
        <taxon>Pezizales</taxon>
        <taxon>Tuberaceae</taxon>
        <taxon>Choiromyces</taxon>
    </lineage>
</organism>
<accession>A0A3N4K429</accession>